<evidence type="ECO:0000259" key="1">
    <source>
        <dbReference type="Pfam" id="PF07883"/>
    </source>
</evidence>
<accession>A0A4R5DG07</accession>
<dbReference type="InterPro" id="IPR011051">
    <property type="entry name" value="RmlC_Cupin_sf"/>
</dbReference>
<comment type="caution">
    <text evidence="2">The sequence shown here is derived from an EMBL/GenBank/DDBJ whole genome shotgun (WGS) entry which is preliminary data.</text>
</comment>
<dbReference type="AlphaFoldDB" id="A0A4R5DG07"/>
<dbReference type="Proteomes" id="UP000294739">
    <property type="component" value="Unassembled WGS sequence"/>
</dbReference>
<dbReference type="Gene3D" id="2.60.120.10">
    <property type="entry name" value="Jelly Rolls"/>
    <property type="match status" value="1"/>
</dbReference>
<dbReference type="InParanoid" id="A0A4R5DG07"/>
<dbReference type="PANTHER" id="PTHR43698:SF1">
    <property type="entry name" value="BLL4564 PROTEIN"/>
    <property type="match status" value="1"/>
</dbReference>
<evidence type="ECO:0000313" key="3">
    <source>
        <dbReference type="Proteomes" id="UP000294739"/>
    </source>
</evidence>
<name>A0A4R5DG07_9ACTN</name>
<dbReference type="PANTHER" id="PTHR43698">
    <property type="entry name" value="RIBD C-TERMINAL DOMAIN CONTAINING PROTEIN"/>
    <property type="match status" value="1"/>
</dbReference>
<dbReference type="SUPFAM" id="SSF51182">
    <property type="entry name" value="RmlC-like cupins"/>
    <property type="match status" value="1"/>
</dbReference>
<feature type="domain" description="Cupin type-2" evidence="1">
    <location>
        <begin position="39"/>
        <end position="96"/>
    </location>
</feature>
<evidence type="ECO:0000313" key="2">
    <source>
        <dbReference type="EMBL" id="TDE09333.1"/>
    </source>
</evidence>
<dbReference type="CDD" id="cd02233">
    <property type="entry name" value="cupin_HNL-like"/>
    <property type="match status" value="1"/>
</dbReference>
<organism evidence="2 3">
    <name type="scientific">Jiangella asiatica</name>
    <dbReference type="NCBI Taxonomy" id="2530372"/>
    <lineage>
        <taxon>Bacteria</taxon>
        <taxon>Bacillati</taxon>
        <taxon>Actinomycetota</taxon>
        <taxon>Actinomycetes</taxon>
        <taxon>Jiangellales</taxon>
        <taxon>Jiangellaceae</taxon>
        <taxon>Jiangella</taxon>
    </lineage>
</organism>
<gene>
    <name evidence="2" type="ORF">E1269_15100</name>
</gene>
<reference evidence="2 3" key="1">
    <citation type="submission" date="2019-03" db="EMBL/GenBank/DDBJ databases">
        <title>Draft genome sequences of novel Actinobacteria.</title>
        <authorList>
            <person name="Sahin N."/>
            <person name="Ay H."/>
            <person name="Saygin H."/>
        </authorList>
    </citation>
    <scope>NUCLEOTIDE SEQUENCE [LARGE SCALE GENOMIC DNA]</scope>
    <source>
        <strain evidence="2 3">5K138</strain>
    </source>
</reference>
<dbReference type="EMBL" id="SMKZ01000019">
    <property type="protein sequence ID" value="TDE09333.1"/>
    <property type="molecule type" value="Genomic_DNA"/>
</dbReference>
<dbReference type="InterPro" id="IPR013096">
    <property type="entry name" value="Cupin_2"/>
</dbReference>
<dbReference type="InterPro" id="IPR014710">
    <property type="entry name" value="RmlC-like_jellyroll"/>
</dbReference>
<keyword evidence="3" id="KW-1185">Reference proteome</keyword>
<sequence length="134" mass="14765">MEIVPKQPSTKGPAEQFTGDVWFDVVARGERPSLVRVNTVRFAPGARTAWHSHAVGQTLHVTDGIGLIQARDGDVAMVRPGDTVHTPPGEWHWHGAAPGHFMIHTAIWEAAGDDTPETTWGDHVTDDEYRAAWR</sequence>
<dbReference type="OrthoDB" id="9802489at2"/>
<dbReference type="RefSeq" id="WP_131895872.1">
    <property type="nucleotide sequence ID" value="NZ_SMKZ01000019.1"/>
</dbReference>
<dbReference type="Pfam" id="PF07883">
    <property type="entry name" value="Cupin_2"/>
    <property type="match status" value="1"/>
</dbReference>
<proteinExistence type="predicted"/>
<dbReference type="InterPro" id="IPR047263">
    <property type="entry name" value="HNL-like_cupin"/>
</dbReference>
<protein>
    <submittedName>
        <fullName evidence="2">Cupin domain-containing protein</fullName>
    </submittedName>
</protein>